<evidence type="ECO:0000256" key="4">
    <source>
        <dbReference type="SAM" id="MobiDB-lite"/>
    </source>
</evidence>
<dbReference type="InterPro" id="IPR036388">
    <property type="entry name" value="WH-like_DNA-bd_sf"/>
</dbReference>
<evidence type="ECO:0000259" key="5">
    <source>
        <dbReference type="PROSITE" id="PS50043"/>
    </source>
</evidence>
<dbReference type="InterPro" id="IPR011990">
    <property type="entry name" value="TPR-like_helical_dom_sf"/>
</dbReference>
<organism evidence="6 7">
    <name type="scientific">Thalassolituus maritimus</name>
    <dbReference type="NCBI Taxonomy" id="484498"/>
    <lineage>
        <taxon>Bacteria</taxon>
        <taxon>Pseudomonadati</taxon>
        <taxon>Pseudomonadota</taxon>
        <taxon>Gammaproteobacteria</taxon>
        <taxon>Oceanospirillales</taxon>
        <taxon>Oceanospirillaceae</taxon>
        <taxon>Thalassolituus</taxon>
    </lineage>
</organism>
<evidence type="ECO:0000256" key="2">
    <source>
        <dbReference type="ARBA" id="ARBA00023125"/>
    </source>
</evidence>
<dbReference type="Pfam" id="PF17874">
    <property type="entry name" value="TPR_MalT"/>
    <property type="match status" value="1"/>
</dbReference>
<dbReference type="InterPro" id="IPR059106">
    <property type="entry name" value="WHD_MalT"/>
</dbReference>
<dbReference type="PROSITE" id="PS50043">
    <property type="entry name" value="HTH_LUXR_2"/>
    <property type="match status" value="1"/>
</dbReference>
<evidence type="ECO:0000313" key="7">
    <source>
        <dbReference type="Proteomes" id="UP000185639"/>
    </source>
</evidence>
<keyword evidence="2" id="KW-0238">DNA-binding</keyword>
<dbReference type="Gene3D" id="1.10.10.10">
    <property type="entry name" value="Winged helix-like DNA-binding domain superfamily/Winged helix DNA-binding domain"/>
    <property type="match status" value="1"/>
</dbReference>
<dbReference type="SUPFAM" id="SSF52540">
    <property type="entry name" value="P-loop containing nucleoside triphosphate hydrolases"/>
    <property type="match status" value="1"/>
</dbReference>
<dbReference type="SUPFAM" id="SSF46894">
    <property type="entry name" value="C-terminal effector domain of the bipartite response regulators"/>
    <property type="match status" value="1"/>
</dbReference>
<dbReference type="InterPro" id="IPR041617">
    <property type="entry name" value="TPR_MalT"/>
</dbReference>
<keyword evidence="3" id="KW-0804">Transcription</keyword>
<dbReference type="GO" id="GO:0003677">
    <property type="term" value="F:DNA binding"/>
    <property type="evidence" value="ECO:0007669"/>
    <property type="project" value="UniProtKB-KW"/>
</dbReference>
<keyword evidence="1" id="KW-0805">Transcription regulation</keyword>
<dbReference type="Pfam" id="PF00196">
    <property type="entry name" value="GerE"/>
    <property type="match status" value="1"/>
</dbReference>
<gene>
    <name evidence="6" type="ORF">SAMN05421686_10611</name>
</gene>
<dbReference type="GO" id="GO:0006355">
    <property type="term" value="P:regulation of DNA-templated transcription"/>
    <property type="evidence" value="ECO:0007669"/>
    <property type="project" value="InterPro"/>
</dbReference>
<dbReference type="Gene3D" id="1.25.40.10">
    <property type="entry name" value="Tetratricopeptide repeat domain"/>
    <property type="match status" value="1"/>
</dbReference>
<dbReference type="RefSeq" id="WP_076515804.1">
    <property type="nucleotide sequence ID" value="NZ_FTOH01000006.1"/>
</dbReference>
<protein>
    <submittedName>
        <fullName evidence="6">LuxR family transcriptional regulator, maltose regulon positive regulatory protein</fullName>
    </submittedName>
</protein>
<dbReference type="PRINTS" id="PR00038">
    <property type="entry name" value="HTHLUXR"/>
</dbReference>
<dbReference type="SMART" id="SM00421">
    <property type="entry name" value="HTH_LUXR"/>
    <property type="match status" value="1"/>
</dbReference>
<dbReference type="SUPFAM" id="SSF48452">
    <property type="entry name" value="TPR-like"/>
    <property type="match status" value="1"/>
</dbReference>
<dbReference type="CDD" id="cd06170">
    <property type="entry name" value="LuxR_C_like"/>
    <property type="match status" value="1"/>
</dbReference>
<dbReference type="EMBL" id="FTOH01000006">
    <property type="protein sequence ID" value="SIS90182.1"/>
    <property type="molecule type" value="Genomic_DNA"/>
</dbReference>
<keyword evidence="7" id="KW-1185">Reference proteome</keyword>
<reference evidence="7" key="1">
    <citation type="submission" date="2017-01" db="EMBL/GenBank/DDBJ databases">
        <authorList>
            <person name="Varghese N."/>
            <person name="Submissions S."/>
        </authorList>
    </citation>
    <scope>NUCLEOTIDE SEQUENCE [LARGE SCALE GENOMIC DNA]</scope>
    <source>
        <strain evidence="7">DSM 24913</strain>
    </source>
</reference>
<dbReference type="PANTHER" id="PTHR44688:SF16">
    <property type="entry name" value="DNA-BINDING TRANSCRIPTIONAL ACTIVATOR DEVR_DOSR"/>
    <property type="match status" value="1"/>
</dbReference>
<dbReference type="STRING" id="484498.SAMN05421686_10611"/>
<dbReference type="Proteomes" id="UP000185639">
    <property type="component" value="Unassembled WGS sequence"/>
</dbReference>
<dbReference type="InterPro" id="IPR016032">
    <property type="entry name" value="Sig_transdc_resp-reg_C-effctor"/>
</dbReference>
<dbReference type="PANTHER" id="PTHR44688">
    <property type="entry name" value="DNA-BINDING TRANSCRIPTIONAL ACTIVATOR DEVR_DOSR"/>
    <property type="match status" value="1"/>
</dbReference>
<evidence type="ECO:0000313" key="6">
    <source>
        <dbReference type="EMBL" id="SIS90182.1"/>
    </source>
</evidence>
<name>A0A1N7MVR8_9GAMM</name>
<evidence type="ECO:0000256" key="1">
    <source>
        <dbReference type="ARBA" id="ARBA00023015"/>
    </source>
</evidence>
<accession>A0A1N7MVR8</accession>
<sequence length="896" mass="98455">MPLSVIQTKLYAPSLRAGVVARERLSLRLQQGLKHRLTLVSAPAGFGKTTLISQGIAESGYPSAWLSLDEADADPLRFLAGLTAALNTMLPESVEASMALLSAGQPTVDAVLPVLLRDLSGLARDVIIVLDDYHRLDNDTGSGATDDALSFLLEHLPAHVHWVITTREDPSLPLARMRVNGDLTELRADDLRFTLEEATEFFRKTMGIELNETQINSLEAKTEGWIAGLQLAALSMQSLVDSTARDDFIHSFAGSHRFVLDYLAEEVLNAQPEEIQTFLLKTSVLPRFSASLCETVTGLSNSSALLNQLETQNLFLIPLDENRQWYRYHHLFADVLKARLNNSSINSPRIHARASEWFEEQRLFHEAIDHALQSDDPERAADIIAGCWPKLRKSEPEAIFMHWIKSLPEEVAINHPVLATYYSLAVLSYDPEQAQRWIRSAQQAVEKAGEPAELTGILAICQAYAAGASGDFANIITYADKALDLLPESELTWRGAASILKSFVLWASGDIEGAAQATQAGFDAMRRDNEVSGAISSLFLLARMRIMQGQAAEAERLCMRGLKMIEPYPLAPQGSADIHVVLAVLALRRGDHDTANKQLLVAQSLGDQSRLMESAHLWYLVKAILEARANNARNALDLMDEAESIHIPNPAPEFEPLEAWRARIEVLTGNLTAAKTWASHCGLSLKSEPQVITAFTLLTLVHIEVTDAAHIRGAENLADVLSLLKHLAVLEEQSRPGMMPEILFLSGFTCHLMNEPTSALEYLNAAINATAAEENAAVFLYDLPAASGWLKESISKVSAPEWLKNSITTGADTQLHNPDSLDSPDSAAKQPLTESLSDRELDVLRALNSDMTGPEIAASLFVSLNTLRTHSKNIYSKLGVNTRRAALRRAEELRLI</sequence>
<dbReference type="Pfam" id="PF25873">
    <property type="entry name" value="WHD_MalT"/>
    <property type="match status" value="1"/>
</dbReference>
<dbReference type="InterPro" id="IPR027417">
    <property type="entry name" value="P-loop_NTPase"/>
</dbReference>
<feature type="region of interest" description="Disordered" evidence="4">
    <location>
        <begin position="809"/>
        <end position="834"/>
    </location>
</feature>
<dbReference type="InterPro" id="IPR000792">
    <property type="entry name" value="Tscrpt_reg_LuxR_C"/>
</dbReference>
<evidence type="ECO:0000256" key="3">
    <source>
        <dbReference type="ARBA" id="ARBA00023163"/>
    </source>
</evidence>
<dbReference type="AlphaFoldDB" id="A0A1N7MVR8"/>
<dbReference type="Gene3D" id="3.40.50.300">
    <property type="entry name" value="P-loop containing nucleotide triphosphate hydrolases"/>
    <property type="match status" value="1"/>
</dbReference>
<proteinExistence type="predicted"/>
<feature type="domain" description="HTH luxR-type" evidence="5">
    <location>
        <begin position="829"/>
        <end position="894"/>
    </location>
</feature>